<sequence length="107" mass="11810">MVGQHVGQRAVCDTGFVLNCRHSGSAYLTSCCSPVNVSSAMKAFAAKLNDYVDIVMGETDTSSGAQANGIDVQCDRCLKWRRLPDTVDEDTLPEKWYCRNNPDVNYK</sequence>
<evidence type="ECO:0000256" key="1">
    <source>
        <dbReference type="ARBA" id="ARBA00022723"/>
    </source>
</evidence>
<dbReference type="Pfam" id="PF07496">
    <property type="entry name" value="zf-CW"/>
    <property type="match status" value="1"/>
</dbReference>
<name>A0AAV4B8R1_9GAST</name>
<dbReference type="PROSITE" id="PS51050">
    <property type="entry name" value="ZF_CW"/>
    <property type="match status" value="1"/>
</dbReference>
<evidence type="ECO:0000256" key="3">
    <source>
        <dbReference type="ARBA" id="ARBA00022833"/>
    </source>
</evidence>
<organism evidence="5 6">
    <name type="scientific">Plakobranchus ocellatus</name>
    <dbReference type="NCBI Taxonomy" id="259542"/>
    <lineage>
        <taxon>Eukaryota</taxon>
        <taxon>Metazoa</taxon>
        <taxon>Spiralia</taxon>
        <taxon>Lophotrochozoa</taxon>
        <taxon>Mollusca</taxon>
        <taxon>Gastropoda</taxon>
        <taxon>Heterobranchia</taxon>
        <taxon>Euthyneura</taxon>
        <taxon>Panpulmonata</taxon>
        <taxon>Sacoglossa</taxon>
        <taxon>Placobranchoidea</taxon>
        <taxon>Plakobranchidae</taxon>
        <taxon>Plakobranchus</taxon>
    </lineage>
</organism>
<dbReference type="Gene3D" id="3.30.40.100">
    <property type="match status" value="1"/>
</dbReference>
<protein>
    <submittedName>
        <fullName evidence="5">MORC family CW-type Zinc finger protein 3</fullName>
    </submittedName>
</protein>
<reference evidence="5 6" key="1">
    <citation type="journal article" date="2021" name="Elife">
        <title>Chloroplast acquisition without the gene transfer in kleptoplastic sea slugs, Plakobranchus ocellatus.</title>
        <authorList>
            <person name="Maeda T."/>
            <person name="Takahashi S."/>
            <person name="Yoshida T."/>
            <person name="Shimamura S."/>
            <person name="Takaki Y."/>
            <person name="Nagai Y."/>
            <person name="Toyoda A."/>
            <person name="Suzuki Y."/>
            <person name="Arimoto A."/>
            <person name="Ishii H."/>
            <person name="Satoh N."/>
            <person name="Nishiyama T."/>
            <person name="Hasebe M."/>
            <person name="Maruyama T."/>
            <person name="Minagawa J."/>
            <person name="Obokata J."/>
            <person name="Shigenobu S."/>
        </authorList>
    </citation>
    <scope>NUCLEOTIDE SEQUENCE [LARGE SCALE GENOMIC DNA]</scope>
</reference>
<dbReference type="Proteomes" id="UP000735302">
    <property type="component" value="Unassembled WGS sequence"/>
</dbReference>
<evidence type="ECO:0000259" key="4">
    <source>
        <dbReference type="PROSITE" id="PS51050"/>
    </source>
</evidence>
<gene>
    <name evidence="5" type="ORF">PoB_004332600</name>
</gene>
<accession>A0AAV4B8R1</accession>
<keyword evidence="2" id="KW-0863">Zinc-finger</keyword>
<dbReference type="EMBL" id="BLXT01004721">
    <property type="protein sequence ID" value="GFO16821.1"/>
    <property type="molecule type" value="Genomic_DNA"/>
</dbReference>
<dbReference type="AlphaFoldDB" id="A0AAV4B8R1"/>
<dbReference type="GO" id="GO:0008270">
    <property type="term" value="F:zinc ion binding"/>
    <property type="evidence" value="ECO:0007669"/>
    <property type="project" value="UniProtKB-KW"/>
</dbReference>
<evidence type="ECO:0000313" key="5">
    <source>
        <dbReference type="EMBL" id="GFO16821.1"/>
    </source>
</evidence>
<evidence type="ECO:0000256" key="2">
    <source>
        <dbReference type="ARBA" id="ARBA00022771"/>
    </source>
</evidence>
<keyword evidence="6" id="KW-1185">Reference proteome</keyword>
<proteinExistence type="predicted"/>
<feature type="domain" description="CW-type" evidence="4">
    <location>
        <begin position="65"/>
        <end position="107"/>
    </location>
</feature>
<keyword evidence="1" id="KW-0479">Metal-binding</keyword>
<evidence type="ECO:0000313" key="6">
    <source>
        <dbReference type="Proteomes" id="UP000735302"/>
    </source>
</evidence>
<comment type="caution">
    <text evidence="5">The sequence shown here is derived from an EMBL/GenBank/DDBJ whole genome shotgun (WGS) entry which is preliminary data.</text>
</comment>
<keyword evidence="3" id="KW-0862">Zinc</keyword>
<dbReference type="InterPro" id="IPR011124">
    <property type="entry name" value="Znf_CW"/>
</dbReference>